<proteinExistence type="predicted"/>
<reference evidence="3 4" key="1">
    <citation type="submission" date="2018-05" db="EMBL/GenBank/DDBJ databases">
        <title>Genomic Encyclopedia of Type Strains, Phase III (KMG-III): the genomes of soil and plant-associated and newly described type strains.</title>
        <authorList>
            <person name="Whitman W."/>
        </authorList>
    </citation>
    <scope>NUCLEOTIDE SEQUENCE [LARGE SCALE GENOMIC DNA]</scope>
    <source>
        <strain evidence="3 4">CECT 5696</strain>
    </source>
</reference>
<dbReference type="OrthoDB" id="2621965at2"/>
<name>A0A2V2YVN9_9BACL</name>
<protein>
    <submittedName>
        <fullName evidence="3">Uncharacterized protein</fullName>
    </submittedName>
</protein>
<gene>
    <name evidence="3" type="ORF">DFQ01_109155</name>
</gene>
<organism evidence="3 4">
    <name type="scientific">Paenibacillus cellulosilyticus</name>
    <dbReference type="NCBI Taxonomy" id="375489"/>
    <lineage>
        <taxon>Bacteria</taxon>
        <taxon>Bacillati</taxon>
        <taxon>Bacillota</taxon>
        <taxon>Bacilli</taxon>
        <taxon>Bacillales</taxon>
        <taxon>Paenibacillaceae</taxon>
        <taxon>Paenibacillus</taxon>
    </lineage>
</organism>
<feature type="compositionally biased region" description="Polar residues" evidence="1">
    <location>
        <begin position="56"/>
        <end position="73"/>
    </location>
</feature>
<comment type="caution">
    <text evidence="3">The sequence shown here is derived from an EMBL/GenBank/DDBJ whole genome shotgun (WGS) entry which is preliminary data.</text>
</comment>
<evidence type="ECO:0000313" key="4">
    <source>
        <dbReference type="Proteomes" id="UP000246635"/>
    </source>
</evidence>
<dbReference type="RefSeq" id="WP_110044563.1">
    <property type="nucleotide sequence ID" value="NZ_CP054613.1"/>
</dbReference>
<accession>A0A2V2YVN9</accession>
<evidence type="ECO:0000256" key="2">
    <source>
        <dbReference type="SAM" id="SignalP"/>
    </source>
</evidence>
<evidence type="ECO:0000313" key="3">
    <source>
        <dbReference type="EMBL" id="PWW02530.1"/>
    </source>
</evidence>
<keyword evidence="2" id="KW-0732">Signal</keyword>
<feature type="region of interest" description="Disordered" evidence="1">
    <location>
        <begin position="54"/>
        <end position="73"/>
    </location>
</feature>
<feature type="signal peptide" evidence="2">
    <location>
        <begin position="1"/>
        <end position="22"/>
    </location>
</feature>
<feature type="chain" id="PRO_5015863296" evidence="2">
    <location>
        <begin position="23"/>
        <end position="357"/>
    </location>
</feature>
<dbReference type="AlphaFoldDB" id="A0A2V2YVN9"/>
<sequence length="357" mass="38860">MKSTIIIAAAALTLCLAGCTNAKTNSSQNEQLTIQPPAADSINPPEKASILKPATDISQPNTDTTNQPSPSSQRLTQEITIYELESQVFDAKTTAIPSYHKGNIVYWSEAEVNSFNEGHSVTWGDALVRTFLSIANLIPYDYLQDETIGEQLSKIQGGAASKSFTLTTQNGVIFTSQPYDASTRTTVVDVDVPDLGTYKVISKTSADSGIQNIMKITFKANPTAAAKHSITILDLDDNWLETKSSKLPVYSNGGLARSSDEYPWTTNPLVQALRSTLNLVPGNETNLKTLEQELDAIKTTSVTLSNRMKLTLTSADPKYRPATVEVDVPNWGTYTISLAAAPDEQWLIPDKIVLHFD</sequence>
<dbReference type="Proteomes" id="UP000246635">
    <property type="component" value="Unassembled WGS sequence"/>
</dbReference>
<dbReference type="EMBL" id="QGTQ01000009">
    <property type="protein sequence ID" value="PWW02530.1"/>
    <property type="molecule type" value="Genomic_DNA"/>
</dbReference>
<keyword evidence="4" id="KW-1185">Reference proteome</keyword>
<evidence type="ECO:0000256" key="1">
    <source>
        <dbReference type="SAM" id="MobiDB-lite"/>
    </source>
</evidence>